<evidence type="ECO:0000313" key="2">
    <source>
        <dbReference type="EMBL" id="OWF48684.1"/>
    </source>
</evidence>
<dbReference type="InterPro" id="IPR011989">
    <property type="entry name" value="ARM-like"/>
</dbReference>
<protein>
    <submittedName>
        <fullName evidence="2">Condensin-2 complex subunit G2</fullName>
    </submittedName>
</protein>
<dbReference type="AlphaFoldDB" id="A0A210QIU5"/>
<feature type="compositionally biased region" description="Basic and acidic residues" evidence="1">
    <location>
        <begin position="895"/>
        <end position="904"/>
    </location>
</feature>
<sequence length="1187" mass="133301">MNKREELLSVVDNEDLQKFVKFVQTLKSEAVDLVEILSGCSKKQLDRLWEGVQQTCAVTMLSIEAGDDDNGDHLEEEMMKILEVLQCVVDLASAAIQQEEPHVSPCLKSSAVLLLGLLLPMPETADRLKNDICVLCEKWWQKNLPGKEDLITNALIYLLQRSLSLQTKKEIKRLWSLHTALSLFNMSDASSDMLRDLLCQCVINTPFLKFDEGCRFLGCVMSLDPNLTDCLHKIIKTHMPISNRNVMERYGEIYFRAWQTATGPVLEKLESAIQNVMDHAVHAKKSLAPGLRCLLGYFHKQRKHSGVDSMLLRLYGPLLWRSLKVANCHVRENAAMLLLDSFPLQDQELCNEELDQLLQKQFDIFQNLLEDTYPSIRSVTVRKLCKILSTFCEFIPAETIKNLVTKMMQDLVWDASSADVRASVILSMMTLLDNQMFIPMLKPILPQLCNHIHDVSEKVRVAMIELLLKVKGIRAIKYWDIVPMEHILARLEIDSHPVARRIMKLLQSTFMPLDKPKSVQLDRCVALIESSRGAARQYFHYAPANLSVQDTATYMISIVACILRCIKAEKSKQDGVDTSQQEGGDNSKSQDAAAEELDEEEEEEEEEDGTLTIHNTEVMAGLVEAVVILWSVTNNEFKKRQNHGIEKNLQTKISIAVTEMMKFFDDPQVCAALINLAGFVPYNSVPTISRMCLSKLKKMPVDSVAEDYNCYLDALCKWDKVVDILDLVDEWLTEGLQQGHSQTPTVKVGKTNRKSVGFVVPHEPAPILGIDYLTYMLRHPICRPILTSHENELTQLQTKLKTVMKCVEKNLRSDTEPVNDDLLTASFGLYCKLAGILHQSNTKNDATSTFEELYSWADVHVLPSISQLDKRADMTSRKRTLFTLTDITILPSPDTQDKQTDLSRKRTSQQAGQNSGTLATSIVEMILAAWGDLLLIGIGDTSFAVLLADFCVSCLQRDECLSTLSAVMNCLCSVTAHILLQGKRSDGDSIAAYLGKVFIAIATALLKDKDQVSKLLPGVRNHLMEIFTLVYGSPLMDETTLQEIMATVIGALLGELVHTSQQFDLEEISGDLTQLPPLSRWLCDSVCRKNYIAKHFIGELGKCLESGAVDDLHTLHGAIHMLGSIAKYKPKIPGMKECWIAVQSQADKIKSEQHTQEEEEEDVRDKELLQSLTTKLQECQQALGLAS</sequence>
<feature type="compositionally biased region" description="Polar residues" evidence="1">
    <location>
        <begin position="576"/>
        <end position="590"/>
    </location>
</feature>
<proteinExistence type="predicted"/>
<dbReference type="OrthoDB" id="10062843at2759"/>
<organism evidence="2 3">
    <name type="scientific">Mizuhopecten yessoensis</name>
    <name type="common">Japanese scallop</name>
    <name type="synonym">Patinopecten yessoensis</name>
    <dbReference type="NCBI Taxonomy" id="6573"/>
    <lineage>
        <taxon>Eukaryota</taxon>
        <taxon>Metazoa</taxon>
        <taxon>Spiralia</taxon>
        <taxon>Lophotrochozoa</taxon>
        <taxon>Mollusca</taxon>
        <taxon>Bivalvia</taxon>
        <taxon>Autobranchia</taxon>
        <taxon>Pteriomorphia</taxon>
        <taxon>Pectinida</taxon>
        <taxon>Pectinoidea</taxon>
        <taxon>Pectinidae</taxon>
        <taxon>Mizuhopecten</taxon>
    </lineage>
</organism>
<keyword evidence="3" id="KW-1185">Reference proteome</keyword>
<dbReference type="PANTHER" id="PTHR16199:SF4">
    <property type="entry name" value="CONDENSIN-2 COMPLEX SUBUNIT G2"/>
    <property type="match status" value="1"/>
</dbReference>
<dbReference type="GO" id="GO:0000796">
    <property type="term" value="C:condensin complex"/>
    <property type="evidence" value="ECO:0007669"/>
    <property type="project" value="TreeGrafter"/>
</dbReference>
<dbReference type="STRING" id="6573.A0A210QIU5"/>
<gene>
    <name evidence="2" type="ORF">KP79_PYT04664</name>
</gene>
<feature type="compositionally biased region" description="Acidic residues" evidence="1">
    <location>
        <begin position="593"/>
        <end position="609"/>
    </location>
</feature>
<comment type="caution">
    <text evidence="2">The sequence shown here is derived from an EMBL/GenBank/DDBJ whole genome shotgun (WGS) entry which is preliminary data.</text>
</comment>
<reference evidence="2 3" key="1">
    <citation type="journal article" date="2017" name="Nat. Ecol. Evol.">
        <title>Scallop genome provides insights into evolution of bilaterian karyotype and development.</title>
        <authorList>
            <person name="Wang S."/>
            <person name="Zhang J."/>
            <person name="Jiao W."/>
            <person name="Li J."/>
            <person name="Xun X."/>
            <person name="Sun Y."/>
            <person name="Guo X."/>
            <person name="Huan P."/>
            <person name="Dong B."/>
            <person name="Zhang L."/>
            <person name="Hu X."/>
            <person name="Sun X."/>
            <person name="Wang J."/>
            <person name="Zhao C."/>
            <person name="Wang Y."/>
            <person name="Wang D."/>
            <person name="Huang X."/>
            <person name="Wang R."/>
            <person name="Lv J."/>
            <person name="Li Y."/>
            <person name="Zhang Z."/>
            <person name="Liu B."/>
            <person name="Lu W."/>
            <person name="Hui Y."/>
            <person name="Liang J."/>
            <person name="Zhou Z."/>
            <person name="Hou R."/>
            <person name="Li X."/>
            <person name="Liu Y."/>
            <person name="Li H."/>
            <person name="Ning X."/>
            <person name="Lin Y."/>
            <person name="Zhao L."/>
            <person name="Xing Q."/>
            <person name="Dou J."/>
            <person name="Li Y."/>
            <person name="Mao J."/>
            <person name="Guo H."/>
            <person name="Dou H."/>
            <person name="Li T."/>
            <person name="Mu C."/>
            <person name="Jiang W."/>
            <person name="Fu Q."/>
            <person name="Fu X."/>
            <person name="Miao Y."/>
            <person name="Liu J."/>
            <person name="Yu Q."/>
            <person name="Li R."/>
            <person name="Liao H."/>
            <person name="Li X."/>
            <person name="Kong Y."/>
            <person name="Jiang Z."/>
            <person name="Chourrout D."/>
            <person name="Li R."/>
            <person name="Bao Z."/>
        </authorList>
    </citation>
    <scope>NUCLEOTIDE SEQUENCE [LARGE SCALE GENOMIC DNA]</scope>
    <source>
        <strain evidence="2 3">PY_sf001</strain>
    </source>
</reference>
<dbReference type="EMBL" id="NEDP02003435">
    <property type="protein sequence ID" value="OWF48684.1"/>
    <property type="molecule type" value="Genomic_DNA"/>
</dbReference>
<evidence type="ECO:0000256" key="1">
    <source>
        <dbReference type="SAM" id="MobiDB-lite"/>
    </source>
</evidence>
<dbReference type="Proteomes" id="UP000242188">
    <property type="component" value="Unassembled WGS sequence"/>
</dbReference>
<dbReference type="PANTHER" id="PTHR16199">
    <property type="entry name" value="CONDENSIN-2 COMPLEX SUBUNIT G2"/>
    <property type="match status" value="1"/>
</dbReference>
<dbReference type="Gene3D" id="1.25.10.10">
    <property type="entry name" value="Leucine-rich Repeat Variant"/>
    <property type="match status" value="1"/>
</dbReference>
<dbReference type="Pfam" id="PF12422">
    <property type="entry name" value="Condensin2nSMC"/>
    <property type="match status" value="1"/>
</dbReference>
<dbReference type="GO" id="GO:0005634">
    <property type="term" value="C:nucleus"/>
    <property type="evidence" value="ECO:0007669"/>
    <property type="project" value="InterPro"/>
</dbReference>
<dbReference type="GO" id="GO:0000070">
    <property type="term" value="P:mitotic sister chromatid segregation"/>
    <property type="evidence" value="ECO:0007669"/>
    <property type="project" value="TreeGrafter"/>
</dbReference>
<dbReference type="SUPFAM" id="SSF48371">
    <property type="entry name" value="ARM repeat"/>
    <property type="match status" value="1"/>
</dbReference>
<feature type="region of interest" description="Disordered" evidence="1">
    <location>
        <begin position="892"/>
        <end position="913"/>
    </location>
</feature>
<accession>A0A210QIU5</accession>
<dbReference type="InterPro" id="IPR024741">
    <property type="entry name" value="Condensin2_G2"/>
</dbReference>
<dbReference type="InterPro" id="IPR016024">
    <property type="entry name" value="ARM-type_fold"/>
</dbReference>
<evidence type="ECO:0000313" key="3">
    <source>
        <dbReference type="Proteomes" id="UP000242188"/>
    </source>
</evidence>
<feature type="region of interest" description="Disordered" evidence="1">
    <location>
        <begin position="574"/>
        <end position="613"/>
    </location>
</feature>
<name>A0A210QIU5_MIZYE</name>